<keyword evidence="1" id="KW-0805">Transcription regulation</keyword>
<comment type="caution">
    <text evidence="5">The sequence shown here is derived from an EMBL/GenBank/DDBJ whole genome shotgun (WGS) entry which is preliminary data.</text>
</comment>
<evidence type="ECO:0000313" key="5">
    <source>
        <dbReference type="EMBL" id="KOO44281.1"/>
    </source>
</evidence>
<dbReference type="InterPro" id="IPR023187">
    <property type="entry name" value="Tscrpt_reg_MarR-type_CS"/>
</dbReference>
<dbReference type="PROSITE" id="PS01117">
    <property type="entry name" value="HTH_MARR_1"/>
    <property type="match status" value="1"/>
</dbReference>
<evidence type="ECO:0000256" key="2">
    <source>
        <dbReference type="ARBA" id="ARBA00023125"/>
    </source>
</evidence>
<name>A0A0M0KZN9_9BACI</name>
<dbReference type="Gene3D" id="1.10.10.10">
    <property type="entry name" value="Winged helix-like DNA-binding domain superfamily/Winged helix DNA-binding domain"/>
    <property type="match status" value="1"/>
</dbReference>
<dbReference type="STRING" id="284581.AMD01_13415"/>
<evidence type="ECO:0000256" key="3">
    <source>
        <dbReference type="ARBA" id="ARBA00023163"/>
    </source>
</evidence>
<gene>
    <name evidence="5" type="ORF">AMD01_13415</name>
</gene>
<dbReference type="PANTHER" id="PTHR42756:SF1">
    <property type="entry name" value="TRANSCRIPTIONAL REPRESSOR OF EMRAB OPERON"/>
    <property type="match status" value="1"/>
</dbReference>
<evidence type="ECO:0000313" key="6">
    <source>
        <dbReference type="Proteomes" id="UP000037558"/>
    </source>
</evidence>
<dbReference type="PROSITE" id="PS50995">
    <property type="entry name" value="HTH_MARR_2"/>
    <property type="match status" value="1"/>
</dbReference>
<dbReference type="SMART" id="SM00347">
    <property type="entry name" value="HTH_MARR"/>
    <property type="match status" value="1"/>
</dbReference>
<dbReference type="Proteomes" id="UP000037558">
    <property type="component" value="Unassembled WGS sequence"/>
</dbReference>
<dbReference type="EMBL" id="LILC01000016">
    <property type="protein sequence ID" value="KOO44281.1"/>
    <property type="molecule type" value="Genomic_DNA"/>
</dbReference>
<organism evidence="5 6">
    <name type="scientific">Priestia koreensis</name>
    <dbReference type="NCBI Taxonomy" id="284581"/>
    <lineage>
        <taxon>Bacteria</taxon>
        <taxon>Bacillati</taxon>
        <taxon>Bacillota</taxon>
        <taxon>Bacilli</taxon>
        <taxon>Bacillales</taxon>
        <taxon>Bacillaceae</taxon>
        <taxon>Priestia</taxon>
    </lineage>
</organism>
<dbReference type="PRINTS" id="PR00598">
    <property type="entry name" value="HTHMARR"/>
</dbReference>
<dbReference type="InterPro" id="IPR036390">
    <property type="entry name" value="WH_DNA-bd_sf"/>
</dbReference>
<protein>
    <submittedName>
        <fullName evidence="5">Transcriptional regulator</fullName>
    </submittedName>
</protein>
<feature type="domain" description="HTH marR-type" evidence="4">
    <location>
        <begin position="9"/>
        <end position="141"/>
    </location>
</feature>
<dbReference type="GO" id="GO:0003677">
    <property type="term" value="F:DNA binding"/>
    <property type="evidence" value="ECO:0007669"/>
    <property type="project" value="UniProtKB-KW"/>
</dbReference>
<dbReference type="OrthoDB" id="9799747at2"/>
<dbReference type="InterPro" id="IPR000835">
    <property type="entry name" value="HTH_MarR-typ"/>
</dbReference>
<keyword evidence="3" id="KW-0804">Transcription</keyword>
<dbReference type="PANTHER" id="PTHR42756">
    <property type="entry name" value="TRANSCRIPTIONAL REGULATOR, MARR"/>
    <property type="match status" value="1"/>
</dbReference>
<reference evidence="6" key="1">
    <citation type="submission" date="2015-08" db="EMBL/GenBank/DDBJ databases">
        <title>Fjat-14210 dsm16467.</title>
        <authorList>
            <person name="Liu B."/>
            <person name="Wang J."/>
            <person name="Zhu Y."/>
            <person name="Liu G."/>
            <person name="Chen Q."/>
            <person name="Chen Z."/>
            <person name="Lan J."/>
            <person name="Che J."/>
            <person name="Ge C."/>
            <person name="Shi H."/>
            <person name="Pan Z."/>
            <person name="Liu X."/>
        </authorList>
    </citation>
    <scope>NUCLEOTIDE SEQUENCE [LARGE SCALE GENOMIC DNA]</scope>
    <source>
        <strain evidence="6">DSM 16467</strain>
    </source>
</reference>
<proteinExistence type="predicted"/>
<dbReference type="GO" id="GO:0003700">
    <property type="term" value="F:DNA-binding transcription factor activity"/>
    <property type="evidence" value="ECO:0007669"/>
    <property type="project" value="InterPro"/>
</dbReference>
<dbReference type="PATRIC" id="fig|284581.3.peg.4810"/>
<keyword evidence="6" id="KW-1185">Reference proteome</keyword>
<dbReference type="InterPro" id="IPR036388">
    <property type="entry name" value="WH-like_DNA-bd_sf"/>
</dbReference>
<evidence type="ECO:0000259" key="4">
    <source>
        <dbReference type="PROSITE" id="PS50995"/>
    </source>
</evidence>
<dbReference type="SUPFAM" id="SSF46785">
    <property type="entry name" value="Winged helix' DNA-binding domain"/>
    <property type="match status" value="1"/>
</dbReference>
<dbReference type="Pfam" id="PF01047">
    <property type="entry name" value="MarR"/>
    <property type="match status" value="1"/>
</dbReference>
<dbReference type="AlphaFoldDB" id="A0A0M0KZN9"/>
<sequence length="146" mass="16830">MSMSDQQIDLKLLRVWSRASKTVFDNIQKDIQDRGIRFEQFMILELLYNKGSHPIQKISDVFSIPSGSITYVVDKLEKTGYVERQPSPDDRRSSIVVLTEKGKELFDDLFPKHVQYISENFSFATSEEKLQLIEILKKIGIGAMDV</sequence>
<accession>A0A0M0KZN9</accession>
<keyword evidence="2" id="KW-0238">DNA-binding</keyword>
<dbReference type="RefSeq" id="WP_053401935.1">
    <property type="nucleotide sequence ID" value="NZ_LILC01000016.1"/>
</dbReference>
<evidence type="ECO:0000256" key="1">
    <source>
        <dbReference type="ARBA" id="ARBA00023015"/>
    </source>
</evidence>